<accession>A0A183T9U1</accession>
<dbReference type="WBParaSite" id="SSLN_0001374201-mRNA-1">
    <property type="protein sequence ID" value="SSLN_0001374201-mRNA-1"/>
    <property type="gene ID" value="SSLN_0001374201"/>
</dbReference>
<evidence type="ECO:0000313" key="1">
    <source>
        <dbReference type="EMBL" id="VDL99624.1"/>
    </source>
</evidence>
<name>A0A183T9U1_SCHSO</name>
<gene>
    <name evidence="1" type="ORF">SSLN_LOCUS13239</name>
</gene>
<evidence type="ECO:0000313" key="2">
    <source>
        <dbReference type="Proteomes" id="UP000275846"/>
    </source>
</evidence>
<dbReference type="Proteomes" id="UP000275846">
    <property type="component" value="Unassembled WGS sequence"/>
</dbReference>
<dbReference type="OrthoDB" id="2162425at2759"/>
<reference evidence="3" key="1">
    <citation type="submission" date="2016-06" db="UniProtKB">
        <authorList>
            <consortium name="WormBaseParasite"/>
        </authorList>
    </citation>
    <scope>IDENTIFICATION</scope>
</reference>
<dbReference type="EMBL" id="UYSU01037928">
    <property type="protein sequence ID" value="VDL99624.1"/>
    <property type="molecule type" value="Genomic_DNA"/>
</dbReference>
<organism evidence="3">
    <name type="scientific">Schistocephalus solidus</name>
    <name type="common">Tapeworm</name>
    <dbReference type="NCBI Taxonomy" id="70667"/>
    <lineage>
        <taxon>Eukaryota</taxon>
        <taxon>Metazoa</taxon>
        <taxon>Spiralia</taxon>
        <taxon>Lophotrochozoa</taxon>
        <taxon>Platyhelminthes</taxon>
        <taxon>Cestoda</taxon>
        <taxon>Eucestoda</taxon>
        <taxon>Diphyllobothriidea</taxon>
        <taxon>Diphyllobothriidae</taxon>
        <taxon>Schistocephalus</taxon>
    </lineage>
</organism>
<reference evidence="1 2" key="2">
    <citation type="submission" date="2018-11" db="EMBL/GenBank/DDBJ databases">
        <authorList>
            <consortium name="Pathogen Informatics"/>
        </authorList>
    </citation>
    <scope>NUCLEOTIDE SEQUENCE [LARGE SCALE GENOMIC DNA]</scope>
    <source>
        <strain evidence="1 2">NST_G2</strain>
    </source>
</reference>
<sequence length="177" mass="19239">MTESRRPKSKAGHLSDAEVGAAAGYADGHLALYLTHRQSPIFTWQATGGQTNDGGAESRPDAGAEFEAGGVKKVIWSNHRPTVFYSLTSVGEVAAWILFWRLKQCFNPHAQTLIAAMPNSSGDEHRVVDFTMVDAVGTGCLAICWSDGAEVHWLEDHLTVLQADELLLLQHVLDQIA</sequence>
<dbReference type="AlphaFoldDB" id="A0A183T9U1"/>
<keyword evidence="2" id="KW-1185">Reference proteome</keyword>
<protein>
    <submittedName>
        <fullName evidence="3">DUF3145 domain-containing protein</fullName>
    </submittedName>
</protein>
<evidence type="ECO:0000313" key="3">
    <source>
        <dbReference type="WBParaSite" id="SSLN_0001374201-mRNA-1"/>
    </source>
</evidence>
<proteinExistence type="predicted"/>